<dbReference type="EMBL" id="JBIAMT010000005">
    <property type="protein sequence ID" value="MFF0499529.1"/>
    <property type="molecule type" value="Genomic_DNA"/>
</dbReference>
<evidence type="ECO:0000313" key="2">
    <source>
        <dbReference type="Proteomes" id="UP001601442"/>
    </source>
</evidence>
<dbReference type="Gene3D" id="2.120.10.30">
    <property type="entry name" value="TolB, C-terminal domain"/>
    <property type="match status" value="1"/>
</dbReference>
<gene>
    <name evidence="1" type="ORF">ACFYU5_24240</name>
</gene>
<dbReference type="InterPro" id="IPR011042">
    <property type="entry name" value="6-blade_b-propeller_TolB-like"/>
</dbReference>
<dbReference type="RefSeq" id="WP_387398109.1">
    <property type="nucleotide sequence ID" value="NZ_JBIAMT010000005.1"/>
</dbReference>
<dbReference type="PANTHER" id="PTHR40274:SF3">
    <property type="entry name" value="VIRGINIAMYCIN B LYASE"/>
    <property type="match status" value="1"/>
</dbReference>
<evidence type="ECO:0000313" key="1">
    <source>
        <dbReference type="EMBL" id="MFF0499529.1"/>
    </source>
</evidence>
<dbReference type="InterPro" id="IPR051344">
    <property type="entry name" value="Vgb"/>
</dbReference>
<accession>A0ABW6P8T8</accession>
<dbReference type="Proteomes" id="UP001601442">
    <property type="component" value="Unassembled WGS sequence"/>
</dbReference>
<sequence length="312" mass="32134">MPNPRPSAHPRSRNRCRQRVIGSSCVVVALTAIIGAAVPATGHAEPASCAPATATSVTTAAIPFLDWAENLAFDAQGNIWVSRLYRNEVQRYDTAGRVTATVTVTSPGAIRLGPDHKLYVVYGDNSINLIPGSHGSGVVRFDPTAAAPVAEVFVSGLAMANGAAFDAAGNLYIADTGSGVVRVRPDATIDTDWTAQARVFGLNGLVVQGGSLYTTLYLSARGQVLRIPIDAPARPTTVADLSMSDDLAVGPGGFLYVATTVGNLVRVDPGTHSVCTVLTGGPLAAVAVSPDGDRDLVVATGSGDVLRVHLPA</sequence>
<name>A0ABW6P8T8_9NOCA</name>
<reference evidence="1 2" key="1">
    <citation type="submission" date="2024-10" db="EMBL/GenBank/DDBJ databases">
        <title>The Natural Products Discovery Center: Release of the First 8490 Sequenced Strains for Exploring Actinobacteria Biosynthetic Diversity.</title>
        <authorList>
            <person name="Kalkreuter E."/>
            <person name="Kautsar S.A."/>
            <person name="Yang D."/>
            <person name="Bader C.D."/>
            <person name="Teijaro C.N."/>
            <person name="Fluegel L."/>
            <person name="Davis C.M."/>
            <person name="Simpson J.R."/>
            <person name="Lauterbach L."/>
            <person name="Steele A.D."/>
            <person name="Gui C."/>
            <person name="Meng S."/>
            <person name="Li G."/>
            <person name="Viehrig K."/>
            <person name="Ye F."/>
            <person name="Su P."/>
            <person name="Kiefer A.F."/>
            <person name="Nichols A."/>
            <person name="Cepeda A.J."/>
            <person name="Yan W."/>
            <person name="Fan B."/>
            <person name="Jiang Y."/>
            <person name="Adhikari A."/>
            <person name="Zheng C.-J."/>
            <person name="Schuster L."/>
            <person name="Cowan T.M."/>
            <person name="Smanski M.J."/>
            <person name="Chevrette M.G."/>
            <person name="De Carvalho L.P.S."/>
            <person name="Shen B."/>
        </authorList>
    </citation>
    <scope>NUCLEOTIDE SEQUENCE [LARGE SCALE GENOMIC DNA]</scope>
    <source>
        <strain evidence="1 2">NPDC004119</strain>
    </source>
</reference>
<dbReference type="SUPFAM" id="SSF63829">
    <property type="entry name" value="Calcium-dependent phosphotriesterase"/>
    <property type="match status" value="1"/>
</dbReference>
<organism evidence="1 2">
    <name type="scientific">Nocardia aobensis</name>
    <dbReference type="NCBI Taxonomy" id="257277"/>
    <lineage>
        <taxon>Bacteria</taxon>
        <taxon>Bacillati</taxon>
        <taxon>Actinomycetota</taxon>
        <taxon>Actinomycetes</taxon>
        <taxon>Mycobacteriales</taxon>
        <taxon>Nocardiaceae</taxon>
        <taxon>Nocardia</taxon>
    </lineage>
</organism>
<comment type="caution">
    <text evidence="1">The sequence shown here is derived from an EMBL/GenBank/DDBJ whole genome shotgun (WGS) entry which is preliminary data.</text>
</comment>
<proteinExistence type="predicted"/>
<keyword evidence="2" id="KW-1185">Reference proteome</keyword>
<dbReference type="PANTHER" id="PTHR40274">
    <property type="entry name" value="VIRGINIAMYCIN B LYASE"/>
    <property type="match status" value="1"/>
</dbReference>
<protein>
    <submittedName>
        <fullName evidence="1">SMP-30/gluconolactonase/LRE family protein</fullName>
    </submittedName>
</protein>